<dbReference type="Gene3D" id="3.40.50.980">
    <property type="match status" value="2"/>
</dbReference>
<keyword evidence="6" id="KW-1185">Reference proteome</keyword>
<dbReference type="PATRIC" id="fig|1028800.3.peg.3515"/>
<dbReference type="CDD" id="cd05930">
    <property type="entry name" value="A_NRPS"/>
    <property type="match status" value="1"/>
</dbReference>
<dbReference type="GO" id="GO:0043041">
    <property type="term" value="P:amino acid activation for nonribosomal peptide biosynthetic process"/>
    <property type="evidence" value="ECO:0007669"/>
    <property type="project" value="TreeGrafter"/>
</dbReference>
<keyword evidence="5" id="KW-0560">Oxidoreductase</keyword>
<dbReference type="GO" id="GO:0031177">
    <property type="term" value="F:phosphopantetheine binding"/>
    <property type="evidence" value="ECO:0007669"/>
    <property type="project" value="InterPro"/>
</dbReference>
<dbReference type="GO" id="GO:0046872">
    <property type="term" value="F:metal ion binding"/>
    <property type="evidence" value="ECO:0007669"/>
    <property type="project" value="UniProtKB-KW"/>
</dbReference>
<gene>
    <name evidence="5" type="ORF">RG540_CH34580</name>
</gene>
<dbReference type="SUPFAM" id="SSF53328">
    <property type="entry name" value="Formyltransferase"/>
    <property type="match status" value="1"/>
</dbReference>
<dbReference type="Pfam" id="PF00550">
    <property type="entry name" value="PP-binding"/>
    <property type="match status" value="1"/>
</dbReference>
<evidence type="ECO:0000259" key="4">
    <source>
        <dbReference type="PROSITE" id="PS50075"/>
    </source>
</evidence>
<dbReference type="PROSITE" id="PS50075">
    <property type="entry name" value="CARRIER"/>
    <property type="match status" value="1"/>
</dbReference>
<dbReference type="Gene3D" id="1.10.1200.10">
    <property type="entry name" value="ACP-like"/>
    <property type="match status" value="1"/>
</dbReference>
<evidence type="ECO:0000313" key="5">
    <source>
        <dbReference type="EMBL" id="CDN49622.1"/>
    </source>
</evidence>
<protein>
    <submittedName>
        <fullName evidence="5">Luciferase-like monooxygenase family</fullName>
    </submittedName>
</protein>
<sequence length="1539" mass="169191">MGELKCVLIGGGLLLVQCAEILRGRGHKIQAIATSNGSVRNWAMAQDIPVITPEGDYAAQLTQYDYDWLFSIANLKMVPNAIWQHARIGAANFHDGLLPDMAGLNTPAWAILEGHDRHGITWHAITEGIDEGDIYAQQHFEISADETALTLNTKCFEAGIATFSEMLGDIERGTLTPHRQDFTSRTYYEQLRRPPAAGTLDFTASANELSRLVRGLDFGAPYLNPLATPKVQFGNDVFTVRNLRVLDGELNGEPGLVLSVGAHGVTVGTADMPVLLEAVRKDVAGPITLSSVLRPGDRLPLMNDREKDTLSQAVSTLARHEGFFRRTLETIADITLPYVKASEAEHAPDIRTIPLPFTGQLSRQERVALTAAFLNRLSGQPTFDLAYTNDRLIELGAHHPGYFAKSIPLRIDAAGQASIHDLLGHVDRSLKVLDERQGYCRDLADRYPGLTAPELTIGIADISNPALTDEIDGCALTFRLGETRADLVYDRARVDERQAQDLATAFAILASAFEDHATLLQDLPLMSNADRNMVLFDWNRTEREYDTTACVHQLIERQVDRTPDAEALAFHGRSLSYREMDERANRIAQALVAQGVGPDVTVGLYLPRSLDLVVGALAIMKAGAAYIPLDPHFPADRLAFMIKDSGAKLVLTERRLAKSETLDGSNFLCVEDILRNQTTADRPTSDVTSSNLAYVIYTSGSTGLPKGVMLEHRNVVNFFAGMDERVPRAADRRNVWLAVTSLSFDISVLELFWTLARGFKVVIHSSEVIEAKAKGASSAGRGTHLDFGLFYWGNDGGVGPDKYRLLIEGAKFADANGFDSVWTPERHFHAFGGPYPNPAVTGAAVAAVTKNLSIRAGSCVLPLHHPARVAEEWAVIDNLSNGRVALAFASGWMPEDFVLRPENAPPKNKASLTRDIEVVRKLWRGESVDFDFGAGSVAVVTQPRPVQKELPIWLTTAGNPESYREAARLGANVLTHLLGQSVDELAEKIRIYRQTLTETGRDPADYKVTLMLHTLIGEDRNEVRDLARGPMKEYLRSAAALIKQYAWAFPAFKKPQGIAQPMDIDLQSLAPEEMDAILEFAFLRYFEDSGLFGTVEDALERLDQVKGAGVDDIACLIDFGLADDIVLERLPLLAEVVKTSKNPVSEETGDGFAEEIRKHRVTHLQCTPSMARMFMMIDEDRAALSDVRHLFLGGEALQGSLLAALRTVTDATIENMYGPTETTIWSSTFTAGPSTGVVPIGHPIANTQLYVLDNAYNPVPPGDVGELYIGGDGVARGYHNREQFTKERFLPNPFMEGRIYRTGDLARFDRNGVLHFLGRTDHQVKIRGHRIELGEIEARIGTFAGIREAVVVARKDNPGDVRLVAYIRTGGTSVSEQDLRAYIAEALPDAMIPSHFVTMEAFPLTPNAKVDRNKLPAPTEKVQSTPATFIEPSNSLQRDISEVFSRALGLEKVGIFDNFFALGGHSLLAVQVHREMKAKLAPDLTITDLFRFPTVALLADHIAGKGKADIQLSRVAERAALRRNAMERRPTLVRVETKV</sequence>
<dbReference type="InterPro" id="IPR020806">
    <property type="entry name" value="PKS_PP-bd"/>
</dbReference>
<dbReference type="FunFam" id="3.40.50.980:FF:000001">
    <property type="entry name" value="Non-ribosomal peptide synthetase"/>
    <property type="match status" value="1"/>
</dbReference>
<dbReference type="SMART" id="SM00823">
    <property type="entry name" value="PKS_PP"/>
    <property type="match status" value="1"/>
</dbReference>
<dbReference type="Pfam" id="PF00501">
    <property type="entry name" value="AMP-binding"/>
    <property type="match status" value="2"/>
</dbReference>
<dbReference type="InterPro" id="IPR045851">
    <property type="entry name" value="AMP-bd_C_sf"/>
</dbReference>
<dbReference type="InterPro" id="IPR036661">
    <property type="entry name" value="Luciferase-like_sf"/>
</dbReference>
<accession>A0A068STI4</accession>
<feature type="domain" description="Carrier" evidence="4">
    <location>
        <begin position="1431"/>
        <end position="1506"/>
    </location>
</feature>
<keyword evidence="1" id="KW-0596">Phosphopantetheine</keyword>
<dbReference type="GO" id="GO:0005737">
    <property type="term" value="C:cytoplasm"/>
    <property type="evidence" value="ECO:0007669"/>
    <property type="project" value="TreeGrafter"/>
</dbReference>
<dbReference type="Gene3D" id="3.30.300.30">
    <property type="match status" value="1"/>
</dbReference>
<dbReference type="GO" id="GO:0004497">
    <property type="term" value="F:monooxygenase activity"/>
    <property type="evidence" value="ECO:0007669"/>
    <property type="project" value="UniProtKB-KW"/>
</dbReference>
<dbReference type="Pfam" id="PF13193">
    <property type="entry name" value="AMP-binding_C"/>
    <property type="match status" value="1"/>
</dbReference>
<dbReference type="eggNOG" id="COG1020">
    <property type="taxonomic scope" value="Bacteria"/>
</dbReference>
<dbReference type="SUPFAM" id="SSF56801">
    <property type="entry name" value="Acetyl-CoA synthetase-like"/>
    <property type="match status" value="2"/>
</dbReference>
<dbReference type="GO" id="GO:0016705">
    <property type="term" value="F:oxidoreductase activity, acting on paired donors, with incorporation or reduction of molecular oxygen"/>
    <property type="evidence" value="ECO:0007669"/>
    <property type="project" value="InterPro"/>
</dbReference>
<dbReference type="InterPro" id="IPR011251">
    <property type="entry name" value="Luciferase-like_dom"/>
</dbReference>
<evidence type="ECO:0000256" key="2">
    <source>
        <dbReference type="ARBA" id="ARBA00022553"/>
    </source>
</evidence>
<dbReference type="PANTHER" id="PTHR45527:SF1">
    <property type="entry name" value="FATTY ACID SYNTHASE"/>
    <property type="match status" value="1"/>
</dbReference>
<dbReference type="GO" id="GO:0044550">
    <property type="term" value="P:secondary metabolite biosynthetic process"/>
    <property type="evidence" value="ECO:0007669"/>
    <property type="project" value="TreeGrafter"/>
</dbReference>
<dbReference type="HOGENOM" id="CLU_003693_0_0_5"/>
<evidence type="ECO:0000256" key="1">
    <source>
        <dbReference type="ARBA" id="ARBA00022450"/>
    </source>
</evidence>
<dbReference type="InterPro" id="IPR009081">
    <property type="entry name" value="PP-bd_ACP"/>
</dbReference>
<keyword evidence="2" id="KW-0597">Phosphoprotein</keyword>
<dbReference type="Pfam" id="PF00296">
    <property type="entry name" value="Bac_luciferase"/>
    <property type="match status" value="1"/>
</dbReference>
<dbReference type="InterPro" id="IPR036736">
    <property type="entry name" value="ACP-like_sf"/>
</dbReference>
<dbReference type="PANTHER" id="PTHR45527">
    <property type="entry name" value="NONRIBOSOMAL PEPTIDE SYNTHETASE"/>
    <property type="match status" value="1"/>
</dbReference>
<dbReference type="KEGG" id="ngg:RG540_CH34580"/>
<keyword evidence="5" id="KW-0503">Monooxygenase</keyword>
<dbReference type="InterPro" id="IPR020845">
    <property type="entry name" value="AMP-binding_CS"/>
</dbReference>
<dbReference type="SUPFAM" id="SSF52777">
    <property type="entry name" value="CoA-dependent acyltransferases"/>
    <property type="match status" value="1"/>
</dbReference>
<dbReference type="NCBIfam" id="TIGR04020">
    <property type="entry name" value="seco_metab_LLM"/>
    <property type="match status" value="1"/>
</dbReference>
<dbReference type="Gene3D" id="3.40.50.12780">
    <property type="entry name" value="N-terminal domain of ligase-like"/>
    <property type="match status" value="1"/>
</dbReference>
<dbReference type="InterPro" id="IPR002376">
    <property type="entry name" value="Formyl_transf_N"/>
</dbReference>
<dbReference type="SUPFAM" id="SSF50486">
    <property type="entry name" value="FMT C-terminal domain-like"/>
    <property type="match status" value="1"/>
</dbReference>
<reference evidence="6" key="1">
    <citation type="journal article" date="2014" name="BMC Genomics">
        <title>Genome sequencing of two Neorhizobium galegae strains reveals a noeT gene responsible for the unusual acetylation of the nodulation factors.</title>
        <authorList>
            <person name="Osterman J."/>
            <person name="Marsh J."/>
            <person name="Laine P.K."/>
            <person name="Zeng Z."/>
            <person name="Alatalo E."/>
            <person name="Sullivan J.T."/>
            <person name="Young J.P."/>
            <person name="Thomas-Oates J."/>
            <person name="Paulin L."/>
            <person name="Lindstrom K."/>
        </authorList>
    </citation>
    <scope>NUCLEOTIDE SEQUENCE [LARGE SCALE GENOMIC DNA]</scope>
    <source>
        <strain evidence="6">HAMBI 540</strain>
    </source>
</reference>
<dbReference type="FunFam" id="2.30.38.10:FF:000001">
    <property type="entry name" value="Non-ribosomal peptide synthetase PvdI"/>
    <property type="match status" value="1"/>
</dbReference>
<dbReference type="InterPro" id="IPR011034">
    <property type="entry name" value="Formyl_transferase-like_C_sf"/>
</dbReference>
<dbReference type="InterPro" id="IPR000873">
    <property type="entry name" value="AMP-dep_synth/lig_dom"/>
</dbReference>
<dbReference type="Pfam" id="PF00551">
    <property type="entry name" value="Formyl_trans_N"/>
    <property type="match status" value="1"/>
</dbReference>
<dbReference type="Gene3D" id="3.40.50.12230">
    <property type="match status" value="1"/>
</dbReference>
<dbReference type="InterPro" id="IPR025110">
    <property type="entry name" value="AMP-bd_C"/>
</dbReference>
<dbReference type="Proteomes" id="UP000028181">
    <property type="component" value="Chromosome I"/>
</dbReference>
<dbReference type="SUPFAM" id="SSF47336">
    <property type="entry name" value="ACP-like"/>
    <property type="match status" value="1"/>
</dbReference>
<evidence type="ECO:0000313" key="6">
    <source>
        <dbReference type="Proteomes" id="UP000028181"/>
    </source>
</evidence>
<dbReference type="SUPFAM" id="SSF51679">
    <property type="entry name" value="Bacterial luciferase-like"/>
    <property type="match status" value="1"/>
</dbReference>
<evidence type="ECO:0000256" key="3">
    <source>
        <dbReference type="ARBA" id="ARBA00022723"/>
    </source>
</evidence>
<dbReference type="InterPro" id="IPR036477">
    <property type="entry name" value="Formyl_transf_N_sf"/>
</dbReference>
<name>A0A068STI4_NEOGA</name>
<dbReference type="Gene3D" id="3.20.20.30">
    <property type="entry name" value="Luciferase-like domain"/>
    <property type="match status" value="1"/>
</dbReference>
<dbReference type="CDD" id="cd00347">
    <property type="entry name" value="Flavin_utilizing_monoxygenases"/>
    <property type="match status" value="1"/>
</dbReference>
<dbReference type="CDD" id="cd08700">
    <property type="entry name" value="FMT_C_OzmH_like"/>
    <property type="match status" value="1"/>
</dbReference>
<keyword evidence="3" id="KW-0479">Metal-binding</keyword>
<dbReference type="PROSITE" id="PS00455">
    <property type="entry name" value="AMP_BINDING"/>
    <property type="match status" value="1"/>
</dbReference>
<proteinExistence type="predicted"/>
<dbReference type="EMBL" id="HG938353">
    <property type="protein sequence ID" value="CDN49622.1"/>
    <property type="molecule type" value="Genomic_DNA"/>
</dbReference>
<dbReference type="InterPro" id="IPR042099">
    <property type="entry name" value="ANL_N_sf"/>
</dbReference>
<dbReference type="FunFam" id="3.30.300.30:FF:000010">
    <property type="entry name" value="Enterobactin synthetase component F"/>
    <property type="match status" value="1"/>
</dbReference>
<organism evidence="5 6">
    <name type="scientific">Neorhizobium galegae bv. orientalis str. HAMBI 540</name>
    <dbReference type="NCBI Taxonomy" id="1028800"/>
    <lineage>
        <taxon>Bacteria</taxon>
        <taxon>Pseudomonadati</taxon>
        <taxon>Pseudomonadota</taxon>
        <taxon>Alphaproteobacteria</taxon>
        <taxon>Hyphomicrobiales</taxon>
        <taxon>Rhizobiaceae</taxon>
        <taxon>Rhizobium/Agrobacterium group</taxon>
        <taxon>Neorhizobium</taxon>
    </lineage>
</organism>
<dbReference type="Gene3D" id="3.30.559.30">
    <property type="entry name" value="Nonribosomal peptide synthetase, condensation domain"/>
    <property type="match status" value="1"/>
</dbReference>
<dbReference type="InterPro" id="IPR024011">
    <property type="entry name" value="Biosynth_lucif-like_mOase_dom"/>
</dbReference>